<dbReference type="GO" id="GO:0034388">
    <property type="term" value="C:Pwp2p-containing subcomplex of 90S preribosome"/>
    <property type="evidence" value="ECO:0007669"/>
    <property type="project" value="TreeGrafter"/>
</dbReference>
<proteinExistence type="inferred from homology"/>
<dbReference type="EnsemblMetazoa" id="XM_003246049.4">
    <property type="protein sequence ID" value="XP_003246097.1"/>
    <property type="gene ID" value="LOC100569125"/>
</dbReference>
<evidence type="ECO:0000313" key="4">
    <source>
        <dbReference type="Proteomes" id="UP000007819"/>
    </source>
</evidence>
<dbReference type="AlphaFoldDB" id="A0A8R1W9H7"/>
<evidence type="ECO:0000259" key="2">
    <source>
        <dbReference type="Pfam" id="PF24892"/>
    </source>
</evidence>
<dbReference type="GeneID" id="100569125"/>
<dbReference type="InterPro" id="IPR013949">
    <property type="entry name" value="Utp6"/>
</dbReference>
<accession>A0A8R1W9H7</accession>
<dbReference type="InterPro" id="IPR056907">
    <property type="entry name" value="UTP6_C"/>
</dbReference>
<dbReference type="RefSeq" id="XP_003246097.1">
    <property type="nucleotide sequence ID" value="XM_003246049.3"/>
</dbReference>
<dbReference type="SUPFAM" id="SSF48452">
    <property type="entry name" value="TPR-like"/>
    <property type="match status" value="1"/>
</dbReference>
<reference evidence="4" key="1">
    <citation type="submission" date="2010-06" db="EMBL/GenBank/DDBJ databases">
        <authorList>
            <person name="Jiang H."/>
            <person name="Abraham K."/>
            <person name="Ali S."/>
            <person name="Alsbrooks S.L."/>
            <person name="Anim B.N."/>
            <person name="Anosike U.S."/>
            <person name="Attaway T."/>
            <person name="Bandaranaike D.P."/>
            <person name="Battles P.K."/>
            <person name="Bell S.N."/>
            <person name="Bell A.V."/>
            <person name="Beltran B."/>
            <person name="Bickham C."/>
            <person name="Bustamante Y."/>
            <person name="Caleb T."/>
            <person name="Canada A."/>
            <person name="Cardenas V."/>
            <person name="Carter K."/>
            <person name="Chacko J."/>
            <person name="Chandrabose M.N."/>
            <person name="Chavez D."/>
            <person name="Chavez A."/>
            <person name="Chen L."/>
            <person name="Chu H.-S."/>
            <person name="Claassen K.J."/>
            <person name="Cockrell R."/>
            <person name="Collins M."/>
            <person name="Cooper J.A."/>
            <person name="Cree A."/>
            <person name="Curry S.M."/>
            <person name="Da Y."/>
            <person name="Dao M.D."/>
            <person name="Das B."/>
            <person name="Davila M.-L."/>
            <person name="Davy-Carroll L."/>
            <person name="Denson S."/>
            <person name="Dinh H."/>
            <person name="Ebong V.E."/>
            <person name="Edwards J.R."/>
            <person name="Egan A."/>
            <person name="El-Daye J."/>
            <person name="Escobedo L."/>
            <person name="Fernandez S."/>
            <person name="Fernando P.R."/>
            <person name="Flagg N."/>
            <person name="Forbes L.D."/>
            <person name="Fowler R.G."/>
            <person name="Fu Q."/>
            <person name="Gabisi R.A."/>
            <person name="Ganer J."/>
            <person name="Garbino Pronczuk A."/>
            <person name="Garcia R.M."/>
            <person name="Garner T."/>
            <person name="Garrett T.E."/>
            <person name="Gonzalez D.A."/>
            <person name="Hamid H."/>
            <person name="Hawkins E.S."/>
            <person name="Hirani K."/>
            <person name="Hogues M.E."/>
            <person name="Hollins B."/>
            <person name="Hsiao C.-H."/>
            <person name="Jabil R."/>
            <person name="James M.L."/>
            <person name="Jhangiani S.N."/>
            <person name="Johnson B."/>
            <person name="Johnson Q."/>
            <person name="Joshi V."/>
            <person name="Kalu J.B."/>
            <person name="Kam C."/>
            <person name="Kashfia A."/>
            <person name="Keebler J."/>
            <person name="Kisamo H."/>
            <person name="Kovar C.L."/>
            <person name="Lago L.A."/>
            <person name="Lai C.-Y."/>
            <person name="Laidlaw J."/>
            <person name="Lara F."/>
            <person name="Le T.-K."/>
            <person name="Lee S.L."/>
            <person name="Legall F.H."/>
            <person name="Lemon S.J."/>
            <person name="Lewis L.R."/>
            <person name="Li B."/>
            <person name="Liu Y."/>
            <person name="Liu Y.-S."/>
            <person name="Lopez J."/>
            <person name="Lozado R.J."/>
            <person name="Lu J."/>
            <person name="Madu R.C."/>
            <person name="Maheshwari M."/>
            <person name="Maheshwari R."/>
            <person name="Malloy K."/>
            <person name="Martinez E."/>
            <person name="Mathew T."/>
            <person name="Mercado I.C."/>
            <person name="Mercado C."/>
            <person name="Meyer B."/>
            <person name="Montgomery K."/>
            <person name="Morgan M.B."/>
            <person name="Munidasa M."/>
            <person name="Nazareth L.V."/>
            <person name="Nelson J."/>
            <person name="Ng B.M."/>
            <person name="Nguyen N.B."/>
            <person name="Nguyen P.Q."/>
            <person name="Nguyen T."/>
            <person name="Obregon M."/>
            <person name="Okwuonu G.O."/>
            <person name="Onwere C.G."/>
            <person name="Orozco G."/>
            <person name="Parra A."/>
            <person name="Patel S."/>
            <person name="Patil S."/>
            <person name="Perez A."/>
            <person name="Perez Y."/>
            <person name="Pham C."/>
            <person name="Primus E.L."/>
            <person name="Pu L.-L."/>
            <person name="Puazo M."/>
            <person name="Qin X."/>
            <person name="Quiroz J.B."/>
            <person name="Reese J."/>
            <person name="Richards S."/>
            <person name="Rives C.M."/>
            <person name="Robberts R."/>
            <person name="Ruiz S.J."/>
            <person name="Ruiz M.J."/>
            <person name="Santibanez J."/>
            <person name="Schneider B.W."/>
            <person name="Sisson I."/>
            <person name="Smith M."/>
            <person name="Sodergren E."/>
            <person name="Song X.-Z."/>
            <person name="Song B.B."/>
            <person name="Summersgill H."/>
            <person name="Thelus R."/>
            <person name="Thornton R.D."/>
            <person name="Trejos Z.Y."/>
            <person name="Usmani K."/>
            <person name="Vattathil S."/>
            <person name="Villasana D."/>
            <person name="Walker D.L."/>
            <person name="Wang S."/>
            <person name="Wang K."/>
            <person name="White C.S."/>
            <person name="Williams A.C."/>
            <person name="Williamson J."/>
            <person name="Wilson K."/>
            <person name="Woghiren I.O."/>
            <person name="Woodworth J.R."/>
            <person name="Worley K.C."/>
            <person name="Wright R.A."/>
            <person name="Wu W."/>
            <person name="Young L."/>
            <person name="Zhang L."/>
            <person name="Zhang J."/>
            <person name="Zhu Y."/>
            <person name="Muzny D.M."/>
            <person name="Weinstock G."/>
            <person name="Gibbs R.A."/>
        </authorList>
    </citation>
    <scope>NUCLEOTIDE SEQUENCE [LARGE SCALE GENOMIC DNA]</scope>
    <source>
        <strain evidence="4">LSR1</strain>
    </source>
</reference>
<dbReference type="Gene3D" id="1.25.40.10">
    <property type="entry name" value="Tetratricopeptide repeat domain"/>
    <property type="match status" value="1"/>
</dbReference>
<evidence type="ECO:0000313" key="3">
    <source>
        <dbReference type="EnsemblMetazoa" id="XP_003246097.1"/>
    </source>
</evidence>
<keyword evidence="4" id="KW-1185">Reference proteome</keyword>
<dbReference type="KEGG" id="api:100569125"/>
<dbReference type="InterPro" id="IPR003107">
    <property type="entry name" value="HAT"/>
</dbReference>
<organism evidence="3 4">
    <name type="scientific">Acyrthosiphon pisum</name>
    <name type="common">Pea aphid</name>
    <dbReference type="NCBI Taxonomy" id="7029"/>
    <lineage>
        <taxon>Eukaryota</taxon>
        <taxon>Metazoa</taxon>
        <taxon>Ecdysozoa</taxon>
        <taxon>Arthropoda</taxon>
        <taxon>Hexapoda</taxon>
        <taxon>Insecta</taxon>
        <taxon>Pterygota</taxon>
        <taxon>Neoptera</taxon>
        <taxon>Paraneoptera</taxon>
        <taxon>Hemiptera</taxon>
        <taxon>Sternorrhyncha</taxon>
        <taxon>Aphidomorpha</taxon>
        <taxon>Aphidoidea</taxon>
        <taxon>Aphididae</taxon>
        <taxon>Macrosiphini</taxon>
        <taxon>Acyrthosiphon</taxon>
    </lineage>
</organism>
<dbReference type="GO" id="GO:0032040">
    <property type="term" value="C:small-subunit processome"/>
    <property type="evidence" value="ECO:0007669"/>
    <property type="project" value="TreeGrafter"/>
</dbReference>
<dbReference type="InterPro" id="IPR011990">
    <property type="entry name" value="TPR-like_helical_dom_sf"/>
</dbReference>
<sequence length="349" mass="41623">MFPDQLFVKTYGIMKCDEYDFLNFERLSVNKKITNKVITKRELMSHIKVELTLLIRCKRKIKDELEKNHKVEDFNVIKFLCDQVFVMFHKMHELFSVEEDILSPFIKFCQEDVSYIDSDNLSCLLDAVSRIPNNQNMWVQLIKLILNLDGFDMQLSDHRDKLFNAFTKGVLALKDSLPLWKILIRHLRYKSPEVVEVLFKEATKGTKYFYDENISLAFRPRYLEWCLEFKGIDATRELFNDLKTLKPACHRLYLVMIAIEREEPNYEFDTIRKLFEEVTTLCGRDNVGVWIDYMRFEQENGNKRLNHKIIYNAVFKVKRELLGTLYEQHHSLEKEFWTALGKEVIVIDD</sequence>
<evidence type="ECO:0000256" key="1">
    <source>
        <dbReference type="ARBA" id="ARBA00010734"/>
    </source>
</evidence>
<name>A0A8R1W9H7_ACYPI</name>
<dbReference type="SMART" id="SM00386">
    <property type="entry name" value="HAT"/>
    <property type="match status" value="3"/>
</dbReference>
<dbReference type="PANTHER" id="PTHR23271:SF1">
    <property type="entry name" value="U3 SMALL NUCLEOLAR RNA-ASSOCIATED PROTEIN 6 HOMOLOG"/>
    <property type="match status" value="1"/>
</dbReference>
<dbReference type="GO" id="GO:0030515">
    <property type="term" value="F:snoRNA binding"/>
    <property type="evidence" value="ECO:0007669"/>
    <property type="project" value="InterPro"/>
</dbReference>
<dbReference type="Pfam" id="PF24892">
    <property type="entry name" value="UTP6_C"/>
    <property type="match status" value="1"/>
</dbReference>
<comment type="similarity">
    <text evidence="1">Belongs to the UTP6 family.</text>
</comment>
<dbReference type="PANTHER" id="PTHR23271">
    <property type="entry name" value="HEPATOCELLULAR CARCINOMA-ASSOCIATED ANTIGEN 66"/>
    <property type="match status" value="1"/>
</dbReference>
<reference evidence="3" key="2">
    <citation type="submission" date="2022-06" db="UniProtKB">
        <authorList>
            <consortium name="EnsemblMetazoa"/>
        </authorList>
    </citation>
    <scope>IDENTIFICATION</scope>
</reference>
<dbReference type="OrthoDB" id="28112at2759"/>
<feature type="domain" description="U3 small nucleolar RNA-associated protein 6 homolog C-terminal" evidence="2">
    <location>
        <begin position="125"/>
        <end position="311"/>
    </location>
</feature>
<dbReference type="GO" id="GO:0000462">
    <property type="term" value="P:maturation of SSU-rRNA from tricistronic rRNA transcript (SSU-rRNA, 5.8S rRNA, LSU-rRNA)"/>
    <property type="evidence" value="ECO:0007669"/>
    <property type="project" value="InterPro"/>
</dbReference>
<dbReference type="Proteomes" id="UP000007819">
    <property type="component" value="Chromosome A3"/>
</dbReference>
<protein>
    <recommendedName>
        <fullName evidence="2">U3 small nucleolar RNA-associated protein 6 homolog C-terminal domain-containing protein</fullName>
    </recommendedName>
</protein>